<sequence>MDSTRVRISILSIFLAAALISLPPCDARRITHVRALNKIHRASGAGVGVGAGVRIGKKLKSMNHLGYYSPPESSNSGSYGIGSPSFIPPFNSLAPQPTPSSFTPPPPPPDLYPPLTPTRPPSPPHYVPSPPNSNLGPPPYGYTSPPPKRGPSPPKSVPSPPLLYLPPVVFPPPPASAPPHKGPQYAVWCVAKPTVPDPIVQEAMDYACGSGADCKSIQPNGSCYQPDTLFAHASYAFNSYWQSTKAGGGSCDFGGTAMLVTSDPSYEACEFILA</sequence>
<evidence type="ECO:0000313" key="1">
    <source>
        <dbReference type="EMBL" id="KAI4305550.1"/>
    </source>
</evidence>
<keyword evidence="2" id="KW-1185">Reference proteome</keyword>
<organism evidence="1 2">
    <name type="scientific">Bauhinia variegata</name>
    <name type="common">Purple orchid tree</name>
    <name type="synonym">Phanera variegata</name>
    <dbReference type="NCBI Taxonomy" id="167791"/>
    <lineage>
        <taxon>Eukaryota</taxon>
        <taxon>Viridiplantae</taxon>
        <taxon>Streptophyta</taxon>
        <taxon>Embryophyta</taxon>
        <taxon>Tracheophyta</taxon>
        <taxon>Spermatophyta</taxon>
        <taxon>Magnoliopsida</taxon>
        <taxon>eudicotyledons</taxon>
        <taxon>Gunneridae</taxon>
        <taxon>Pentapetalae</taxon>
        <taxon>rosids</taxon>
        <taxon>fabids</taxon>
        <taxon>Fabales</taxon>
        <taxon>Fabaceae</taxon>
        <taxon>Cercidoideae</taxon>
        <taxon>Cercideae</taxon>
        <taxon>Bauhiniinae</taxon>
        <taxon>Bauhinia</taxon>
    </lineage>
</organism>
<protein>
    <submittedName>
        <fullName evidence="1">Uncharacterized protein</fullName>
    </submittedName>
</protein>
<dbReference type="Proteomes" id="UP000828941">
    <property type="component" value="Chromosome 12"/>
</dbReference>
<gene>
    <name evidence="1" type="ORF">L6164_028910</name>
</gene>
<evidence type="ECO:0000313" key="2">
    <source>
        <dbReference type="Proteomes" id="UP000828941"/>
    </source>
</evidence>
<name>A0ACB9L7L9_BAUVA</name>
<proteinExistence type="predicted"/>
<dbReference type="EMBL" id="CM039437">
    <property type="protein sequence ID" value="KAI4305550.1"/>
    <property type="molecule type" value="Genomic_DNA"/>
</dbReference>
<reference evidence="1 2" key="1">
    <citation type="journal article" date="2022" name="DNA Res.">
        <title>Chromosomal-level genome assembly of the orchid tree Bauhinia variegata (Leguminosae; Cercidoideae) supports the allotetraploid origin hypothesis of Bauhinia.</title>
        <authorList>
            <person name="Zhong Y."/>
            <person name="Chen Y."/>
            <person name="Zheng D."/>
            <person name="Pang J."/>
            <person name="Liu Y."/>
            <person name="Luo S."/>
            <person name="Meng S."/>
            <person name="Qian L."/>
            <person name="Wei D."/>
            <person name="Dai S."/>
            <person name="Zhou R."/>
        </authorList>
    </citation>
    <scope>NUCLEOTIDE SEQUENCE [LARGE SCALE GENOMIC DNA]</scope>
    <source>
        <strain evidence="1">BV-YZ2020</strain>
    </source>
</reference>
<comment type="caution">
    <text evidence="1">The sequence shown here is derived from an EMBL/GenBank/DDBJ whole genome shotgun (WGS) entry which is preliminary data.</text>
</comment>
<accession>A0ACB9L7L9</accession>